<dbReference type="EMBL" id="WSZM01000039">
    <property type="protein sequence ID" value="KAF4045811.1"/>
    <property type="molecule type" value="Genomic_DNA"/>
</dbReference>
<accession>A0A833STU5</accession>
<name>A0A833STU5_PHYIN</name>
<evidence type="ECO:0000313" key="2">
    <source>
        <dbReference type="Proteomes" id="UP000602510"/>
    </source>
</evidence>
<dbReference type="Proteomes" id="UP000602510">
    <property type="component" value="Unassembled WGS sequence"/>
</dbReference>
<gene>
    <name evidence="1" type="ORF">GN244_ATG01784</name>
</gene>
<proteinExistence type="predicted"/>
<organism evidence="1 2">
    <name type="scientific">Phytophthora infestans</name>
    <name type="common">Potato late blight agent</name>
    <name type="synonym">Botrytis infestans</name>
    <dbReference type="NCBI Taxonomy" id="4787"/>
    <lineage>
        <taxon>Eukaryota</taxon>
        <taxon>Sar</taxon>
        <taxon>Stramenopiles</taxon>
        <taxon>Oomycota</taxon>
        <taxon>Peronosporomycetes</taxon>
        <taxon>Peronosporales</taxon>
        <taxon>Peronosporaceae</taxon>
        <taxon>Phytophthora</taxon>
    </lineage>
</organism>
<sequence length="151" mass="17228">MSDQDEQRPVRLKSQGRVNGTMEVKPFRGGGRKTGLEFQLRLNRVYGFLGLDESADSIRDLREVITQLLSGNVLDEFNEQYDEILYDEEPSMETIVTAMESFTRRYCPPWTREMLHEAIRSLRETRSLSVGGRIWSTAQPFVALAILGTPG</sequence>
<reference evidence="1" key="1">
    <citation type="submission" date="2020-04" db="EMBL/GenBank/DDBJ databases">
        <title>Hybrid Assembly of Korean Phytophthora infestans isolates.</title>
        <authorList>
            <person name="Prokchorchik M."/>
            <person name="Lee Y."/>
            <person name="Seo J."/>
            <person name="Cho J.-H."/>
            <person name="Park Y.-E."/>
            <person name="Jang D.-C."/>
            <person name="Im J.-S."/>
            <person name="Choi J.-G."/>
            <person name="Park H.-J."/>
            <person name="Lee G.-B."/>
            <person name="Lee Y.-G."/>
            <person name="Hong S.-Y."/>
            <person name="Cho K."/>
            <person name="Sohn K.H."/>
        </authorList>
    </citation>
    <scope>NUCLEOTIDE SEQUENCE</scope>
    <source>
        <strain evidence="1">KR_1_A1</strain>
    </source>
</reference>
<comment type="caution">
    <text evidence="1">The sequence shown here is derived from an EMBL/GenBank/DDBJ whole genome shotgun (WGS) entry which is preliminary data.</text>
</comment>
<protein>
    <submittedName>
        <fullName evidence="1">Uncharacterized protein</fullName>
    </submittedName>
</protein>
<keyword evidence="2" id="KW-1185">Reference proteome</keyword>
<dbReference type="AlphaFoldDB" id="A0A833STU5"/>
<evidence type="ECO:0000313" key="1">
    <source>
        <dbReference type="EMBL" id="KAF4045811.1"/>
    </source>
</evidence>